<sequence>MGSLKNQILISMPHMTDPFFSKSVIYICEHNQQGAMGIIINKQFKEPELKDIFDKLYIGDDAIHSFVNDIYFGGPVLLEKGIVLHDARHTSDDTISLSKTISMTSKQDVLKELQLKEDIPFKLMLGHSGWSPGQLEREIENGDWLMQSTTADFIFNVQPDQMWEQAAGSLGIDLGPSMGMGGRA</sequence>
<proteinExistence type="inferred from homology"/>
<gene>
    <name evidence="1" type="ORF">MGWOODY_Mmi1077</name>
</gene>
<dbReference type="GO" id="GO:0005829">
    <property type="term" value="C:cytosol"/>
    <property type="evidence" value="ECO:0007669"/>
    <property type="project" value="TreeGrafter"/>
</dbReference>
<name>A0A160VJV8_9ZZZZ</name>
<dbReference type="Gene3D" id="3.40.1740.10">
    <property type="entry name" value="VC0467-like"/>
    <property type="match status" value="1"/>
</dbReference>
<reference evidence="1" key="1">
    <citation type="submission" date="2015-10" db="EMBL/GenBank/DDBJ databases">
        <authorList>
            <person name="Gilbert D.G."/>
        </authorList>
    </citation>
    <scope>NUCLEOTIDE SEQUENCE</scope>
</reference>
<dbReference type="Pfam" id="PF02622">
    <property type="entry name" value="DUF179"/>
    <property type="match status" value="1"/>
</dbReference>
<dbReference type="InterPro" id="IPR003774">
    <property type="entry name" value="AlgH-like"/>
</dbReference>
<dbReference type="EMBL" id="FAXC01000278">
    <property type="protein sequence ID" value="CUV09634.1"/>
    <property type="molecule type" value="Genomic_DNA"/>
</dbReference>
<dbReference type="AlphaFoldDB" id="A0A160VJV8"/>
<accession>A0A160VJV8</accession>
<organism evidence="1">
    <name type="scientific">hydrothermal vent metagenome</name>
    <dbReference type="NCBI Taxonomy" id="652676"/>
    <lineage>
        <taxon>unclassified sequences</taxon>
        <taxon>metagenomes</taxon>
        <taxon>ecological metagenomes</taxon>
    </lineage>
</organism>
<dbReference type="PANTHER" id="PTHR30327">
    <property type="entry name" value="UNCHARACTERIZED PROTEIN YQGE"/>
    <property type="match status" value="1"/>
</dbReference>
<dbReference type="SUPFAM" id="SSF143456">
    <property type="entry name" value="VC0467-like"/>
    <property type="match status" value="1"/>
</dbReference>
<dbReference type="PANTHER" id="PTHR30327:SF1">
    <property type="entry name" value="UPF0301 PROTEIN YQGE"/>
    <property type="match status" value="1"/>
</dbReference>
<protein>
    <submittedName>
        <fullName evidence="1">UPF0301 protein YqgE</fullName>
    </submittedName>
</protein>
<dbReference type="HAMAP" id="MF_00758">
    <property type="entry name" value="UPF0301"/>
    <property type="match status" value="1"/>
</dbReference>
<evidence type="ECO:0000313" key="1">
    <source>
        <dbReference type="EMBL" id="CUV09634.1"/>
    </source>
</evidence>